<dbReference type="PANTHER" id="PTHR43968:SF6">
    <property type="entry name" value="GLUTATHIONE S-TRANSFERASE OMEGA"/>
    <property type="match status" value="1"/>
</dbReference>
<dbReference type="RefSeq" id="WP_014802678.1">
    <property type="nucleotide sequence ID" value="NC_018020.1"/>
</dbReference>
<dbReference type="SUPFAM" id="SSF52833">
    <property type="entry name" value="Thioredoxin-like"/>
    <property type="match status" value="1"/>
</dbReference>
<accession>I4B4G0</accession>
<dbReference type="Pfam" id="PF13417">
    <property type="entry name" value="GST_N_3"/>
    <property type="match status" value="1"/>
</dbReference>
<dbReference type="EMBL" id="CP002959">
    <property type="protein sequence ID" value="AFM12167.1"/>
    <property type="molecule type" value="Genomic_DNA"/>
</dbReference>
<dbReference type="CDD" id="cd00570">
    <property type="entry name" value="GST_N_family"/>
    <property type="match status" value="1"/>
</dbReference>
<dbReference type="PANTHER" id="PTHR43968">
    <property type="match status" value="1"/>
</dbReference>
<dbReference type="OrthoDB" id="8634103at2"/>
<dbReference type="PROSITE" id="PS50404">
    <property type="entry name" value="GST_NTER"/>
    <property type="match status" value="1"/>
</dbReference>
<keyword evidence="3" id="KW-1185">Reference proteome</keyword>
<dbReference type="Proteomes" id="UP000006048">
    <property type="component" value="Chromosome"/>
</dbReference>
<dbReference type="SUPFAM" id="SSF47616">
    <property type="entry name" value="GST C-terminal domain-like"/>
    <property type="match status" value="1"/>
</dbReference>
<dbReference type="InterPro" id="IPR004045">
    <property type="entry name" value="Glutathione_S-Trfase_N"/>
</dbReference>
<dbReference type="InterPro" id="IPR050983">
    <property type="entry name" value="GST_Omega/HSP26"/>
</dbReference>
<proteinExistence type="predicted"/>
<sequence length="202" mass="22926">MKLYGSITSPFVRRVRYLCHELGQSFELVDSLTDAGQSAMREKNPIWKEPCAEIDGLVIWDSHTIIDYLTEKYADSPNGLRKPTGVEKWRERNLVSAADGCVESAINVFYLKKDGVAVGDVAYLVKQRARVESILTWLKSQLEGNFFTPEAKIGLSELTLYCILDWLRFREMYPVGDDPVLSAYMQFHSSQPGLVATRLPEK</sequence>
<evidence type="ECO:0000259" key="1">
    <source>
        <dbReference type="PROSITE" id="PS50404"/>
    </source>
</evidence>
<dbReference type="HOGENOM" id="CLU_011226_12_2_12"/>
<dbReference type="STRING" id="869212.Turpa_1519"/>
<dbReference type="Gene3D" id="3.40.30.10">
    <property type="entry name" value="Glutaredoxin"/>
    <property type="match status" value="1"/>
</dbReference>
<dbReference type="InterPro" id="IPR036249">
    <property type="entry name" value="Thioredoxin-like_sf"/>
</dbReference>
<protein>
    <submittedName>
        <fullName evidence="2">Glutathione S-transferase domain-containing protein</fullName>
    </submittedName>
</protein>
<dbReference type="InterPro" id="IPR036282">
    <property type="entry name" value="Glutathione-S-Trfase_C_sf"/>
</dbReference>
<dbReference type="Gene3D" id="1.20.1050.10">
    <property type="match status" value="1"/>
</dbReference>
<feature type="domain" description="GST N-terminal" evidence="1">
    <location>
        <begin position="1"/>
        <end position="77"/>
    </location>
</feature>
<reference evidence="2 3" key="1">
    <citation type="submission" date="2012-06" db="EMBL/GenBank/DDBJ databases">
        <title>The complete chromosome of genome of Turneriella parva DSM 21527.</title>
        <authorList>
            <consortium name="US DOE Joint Genome Institute (JGI-PGF)"/>
            <person name="Lucas S."/>
            <person name="Han J."/>
            <person name="Lapidus A."/>
            <person name="Bruce D."/>
            <person name="Goodwin L."/>
            <person name="Pitluck S."/>
            <person name="Peters L."/>
            <person name="Kyrpides N."/>
            <person name="Mavromatis K."/>
            <person name="Ivanova N."/>
            <person name="Mikhailova N."/>
            <person name="Chertkov O."/>
            <person name="Detter J.C."/>
            <person name="Tapia R."/>
            <person name="Han C."/>
            <person name="Land M."/>
            <person name="Hauser L."/>
            <person name="Markowitz V."/>
            <person name="Cheng J.-F."/>
            <person name="Hugenholtz P."/>
            <person name="Woyke T."/>
            <person name="Wu D."/>
            <person name="Gronow S."/>
            <person name="Wellnitz S."/>
            <person name="Brambilla E."/>
            <person name="Klenk H.-P."/>
            <person name="Eisen J.A."/>
        </authorList>
    </citation>
    <scope>NUCLEOTIDE SEQUENCE [LARGE SCALE GENOMIC DNA]</scope>
    <source>
        <strain evidence="3">ATCC BAA-1111 / DSM 21527 / NCTC 11395 / H</strain>
    </source>
</reference>
<dbReference type="GO" id="GO:0005737">
    <property type="term" value="C:cytoplasm"/>
    <property type="evidence" value="ECO:0007669"/>
    <property type="project" value="TreeGrafter"/>
</dbReference>
<dbReference type="AlphaFoldDB" id="I4B4G0"/>
<dbReference type="KEGG" id="tpx:Turpa_1519"/>
<evidence type="ECO:0000313" key="3">
    <source>
        <dbReference type="Proteomes" id="UP000006048"/>
    </source>
</evidence>
<organism evidence="2 3">
    <name type="scientific">Turneriella parva (strain ATCC BAA-1111 / DSM 21527 / NCTC 11395 / H)</name>
    <name type="common">Leptospira parva</name>
    <dbReference type="NCBI Taxonomy" id="869212"/>
    <lineage>
        <taxon>Bacteria</taxon>
        <taxon>Pseudomonadati</taxon>
        <taxon>Spirochaetota</taxon>
        <taxon>Spirochaetia</taxon>
        <taxon>Leptospirales</taxon>
        <taxon>Leptospiraceae</taxon>
        <taxon>Turneriella</taxon>
    </lineage>
</organism>
<gene>
    <name evidence="2" type="ordered locus">Turpa_1519</name>
</gene>
<name>I4B4G0_TURPD</name>
<evidence type="ECO:0000313" key="2">
    <source>
        <dbReference type="EMBL" id="AFM12167.1"/>
    </source>
</evidence>